<sequence>MPGPGPSSAALSEALDLQENFEQALASERQLYIEQLQEQSRQVLQEIERQRLLAHAENTKLEASIQRQQELVGVLRTVAANYIQAIDAHQTKIRSFWETERAEICGVLSAHKGQVACTVQAEMEAFMERATQRAKQQQDQLKLLLNAQLKSLEQTLSQLRGGDSDGGFVGALKLVAFSVAMLAVAVALHKQRN</sequence>
<dbReference type="AlphaFoldDB" id="A0AAW1QE66"/>
<dbReference type="Proteomes" id="UP001489004">
    <property type="component" value="Unassembled WGS sequence"/>
</dbReference>
<comment type="caution">
    <text evidence="2">The sequence shown here is derived from an EMBL/GenBank/DDBJ whole genome shotgun (WGS) entry which is preliminary data.</text>
</comment>
<keyword evidence="3" id="KW-1185">Reference proteome</keyword>
<evidence type="ECO:0000313" key="2">
    <source>
        <dbReference type="EMBL" id="KAK9819708.1"/>
    </source>
</evidence>
<accession>A0AAW1QE66</accession>
<name>A0AAW1QE66_9CHLO</name>
<evidence type="ECO:0000256" key="1">
    <source>
        <dbReference type="SAM" id="Phobius"/>
    </source>
</evidence>
<protein>
    <submittedName>
        <fullName evidence="2">Uncharacterized protein</fullName>
    </submittedName>
</protein>
<keyword evidence="1" id="KW-0472">Membrane</keyword>
<reference evidence="2 3" key="1">
    <citation type="journal article" date="2024" name="Nat. Commun.">
        <title>Phylogenomics reveals the evolutionary origins of lichenization in chlorophyte algae.</title>
        <authorList>
            <person name="Puginier C."/>
            <person name="Libourel C."/>
            <person name="Otte J."/>
            <person name="Skaloud P."/>
            <person name="Haon M."/>
            <person name="Grisel S."/>
            <person name="Petersen M."/>
            <person name="Berrin J.G."/>
            <person name="Delaux P.M."/>
            <person name="Dal Grande F."/>
            <person name="Keller J."/>
        </authorList>
    </citation>
    <scope>NUCLEOTIDE SEQUENCE [LARGE SCALE GENOMIC DNA]</scope>
    <source>
        <strain evidence="2 3">SAG 2043</strain>
    </source>
</reference>
<organism evidence="2 3">
    <name type="scientific">[Myrmecia] bisecta</name>
    <dbReference type="NCBI Taxonomy" id="41462"/>
    <lineage>
        <taxon>Eukaryota</taxon>
        <taxon>Viridiplantae</taxon>
        <taxon>Chlorophyta</taxon>
        <taxon>core chlorophytes</taxon>
        <taxon>Trebouxiophyceae</taxon>
        <taxon>Trebouxiales</taxon>
        <taxon>Trebouxiaceae</taxon>
        <taxon>Myrmecia</taxon>
    </lineage>
</organism>
<keyword evidence="1" id="KW-0812">Transmembrane</keyword>
<proteinExistence type="predicted"/>
<keyword evidence="1" id="KW-1133">Transmembrane helix</keyword>
<feature type="transmembrane region" description="Helical" evidence="1">
    <location>
        <begin position="167"/>
        <end position="188"/>
    </location>
</feature>
<gene>
    <name evidence="2" type="ORF">WJX72_001503</name>
</gene>
<evidence type="ECO:0000313" key="3">
    <source>
        <dbReference type="Proteomes" id="UP001489004"/>
    </source>
</evidence>
<dbReference type="EMBL" id="JALJOR010000003">
    <property type="protein sequence ID" value="KAK9819708.1"/>
    <property type="molecule type" value="Genomic_DNA"/>
</dbReference>